<keyword evidence="6 12" id="KW-0067">ATP-binding</keyword>
<feature type="domain" description="ABC transporter" evidence="10">
    <location>
        <begin position="386"/>
        <end position="621"/>
    </location>
</feature>
<dbReference type="InterPro" id="IPR011527">
    <property type="entry name" value="ABC1_TM_dom"/>
</dbReference>
<dbReference type="InterPro" id="IPR003593">
    <property type="entry name" value="AAA+_ATPase"/>
</dbReference>
<keyword evidence="3" id="KW-1003">Cell membrane</keyword>
<evidence type="ECO:0000256" key="8">
    <source>
        <dbReference type="ARBA" id="ARBA00023136"/>
    </source>
</evidence>
<keyword evidence="5" id="KW-0547">Nucleotide-binding</keyword>
<keyword evidence="8 9" id="KW-0472">Membrane</keyword>
<dbReference type="SUPFAM" id="SSF90123">
    <property type="entry name" value="ABC transporter transmembrane region"/>
    <property type="match status" value="1"/>
</dbReference>
<accession>A0A1G9G9N4</accession>
<evidence type="ECO:0000259" key="11">
    <source>
        <dbReference type="PROSITE" id="PS50929"/>
    </source>
</evidence>
<feature type="domain" description="ABC transmembrane type-1" evidence="11">
    <location>
        <begin position="89"/>
        <end position="353"/>
    </location>
</feature>
<keyword evidence="4 9" id="KW-0812">Transmembrane</keyword>
<keyword evidence="13" id="KW-1185">Reference proteome</keyword>
<dbReference type="CDD" id="cd18564">
    <property type="entry name" value="ABC_6TM_exporter_like"/>
    <property type="match status" value="1"/>
</dbReference>
<evidence type="ECO:0000256" key="4">
    <source>
        <dbReference type="ARBA" id="ARBA00022692"/>
    </source>
</evidence>
<evidence type="ECO:0000256" key="6">
    <source>
        <dbReference type="ARBA" id="ARBA00022840"/>
    </source>
</evidence>
<evidence type="ECO:0000256" key="3">
    <source>
        <dbReference type="ARBA" id="ARBA00022475"/>
    </source>
</evidence>
<sequence>MRPPALHMKGVKVMKGLNRARKNQTLKSKIDQFFALKNTGGNIIREAPPIPLKEIFRWFWPYTQNYRKWIVVGLIFIALKPLTLSGTVWLLQIFIDNVLDARNLGPLLWIVLLYFGLSLAGGIFSFAGTYVSNWVGQKFVLSLRKTLFEHLQSLSLHFFEGRKLGDIIARLTGDIASIERLIVSGATSALSYFFQLIVFIGMLFFMEWRLALISLIVVPLFYMVTRYFSVRMKLASRERSRRMGAINSLAEEGFSNISLMQAFNQEDHEASKFQNQNVAAYDAKMTKVRLKATFSPTVSMIETGGTLIVMVFGAILLMQNEVTIGILVAFLTLLRRLYSPVRGLSRLLNTIFSASASAERVIEFMEQKPQVAERDGESLDNDEGSIEFRDVSFSYPGKKRHVLSDLSFKVNPGETVALVGASGVGKSTVVKMLMRFYEPSHGEVHVNGHPLKNVDLQSLRNQIAVVFQESLIFDGTVRENIAYGKPDATDEEIMEAAKKADAHDFISELSEGYDTNVGQKGRNLSGGQQQRVAIARAMIRKASVVILDEPAEGLDGATEQRVMKPMQRLMENTATLMITHNLRSASNADKIVYLKKEGITEIGTHDELMSQNGNYKKLYTAQQGKMDKDKTVLEPVAVR</sequence>
<feature type="transmembrane region" description="Helical" evidence="9">
    <location>
        <begin position="107"/>
        <end position="135"/>
    </location>
</feature>
<dbReference type="Gene3D" id="3.40.50.300">
    <property type="entry name" value="P-loop containing nucleotide triphosphate hydrolases"/>
    <property type="match status" value="1"/>
</dbReference>
<protein>
    <submittedName>
        <fullName evidence="12">ATP-binding cassette, subfamily B, MsbA</fullName>
    </submittedName>
</protein>
<dbReference type="InterPro" id="IPR027417">
    <property type="entry name" value="P-loop_NTPase"/>
</dbReference>
<dbReference type="Gene3D" id="1.20.1560.10">
    <property type="entry name" value="ABC transporter type 1, transmembrane domain"/>
    <property type="match status" value="1"/>
</dbReference>
<dbReference type="PROSITE" id="PS00211">
    <property type="entry name" value="ABC_TRANSPORTER_1"/>
    <property type="match status" value="1"/>
</dbReference>
<keyword evidence="7 9" id="KW-1133">Transmembrane helix</keyword>
<proteinExistence type="predicted"/>
<feature type="transmembrane region" description="Helical" evidence="9">
    <location>
        <begin position="69"/>
        <end position="95"/>
    </location>
</feature>
<dbReference type="InterPro" id="IPR036640">
    <property type="entry name" value="ABC1_TM_sf"/>
</dbReference>
<dbReference type="STRING" id="576118.SAMN05216216_1164"/>
<keyword evidence="2" id="KW-0813">Transport</keyword>
<dbReference type="GO" id="GO:0005886">
    <property type="term" value="C:plasma membrane"/>
    <property type="evidence" value="ECO:0007669"/>
    <property type="project" value="UniProtKB-SubCell"/>
</dbReference>
<dbReference type="SUPFAM" id="SSF52540">
    <property type="entry name" value="P-loop containing nucleoside triphosphate hydrolases"/>
    <property type="match status" value="1"/>
</dbReference>
<dbReference type="AlphaFoldDB" id="A0A1G9G9N4"/>
<evidence type="ECO:0000256" key="9">
    <source>
        <dbReference type="SAM" id="Phobius"/>
    </source>
</evidence>
<dbReference type="PROSITE" id="PS50893">
    <property type="entry name" value="ABC_TRANSPORTER_2"/>
    <property type="match status" value="1"/>
</dbReference>
<feature type="transmembrane region" description="Helical" evidence="9">
    <location>
        <begin position="181"/>
        <end position="204"/>
    </location>
</feature>
<organism evidence="12 13">
    <name type="scientific">Lacicoccus qingdaonensis</name>
    <dbReference type="NCBI Taxonomy" id="576118"/>
    <lineage>
        <taxon>Bacteria</taxon>
        <taxon>Bacillati</taxon>
        <taxon>Bacillota</taxon>
        <taxon>Bacilli</taxon>
        <taxon>Bacillales</taxon>
        <taxon>Salinicoccaceae</taxon>
        <taxon>Lacicoccus</taxon>
    </lineage>
</organism>
<feature type="transmembrane region" description="Helical" evidence="9">
    <location>
        <begin position="210"/>
        <end position="229"/>
    </location>
</feature>
<dbReference type="GO" id="GO:0016887">
    <property type="term" value="F:ATP hydrolysis activity"/>
    <property type="evidence" value="ECO:0007669"/>
    <property type="project" value="InterPro"/>
</dbReference>
<evidence type="ECO:0000256" key="1">
    <source>
        <dbReference type="ARBA" id="ARBA00004651"/>
    </source>
</evidence>
<evidence type="ECO:0000313" key="13">
    <source>
        <dbReference type="Proteomes" id="UP000199008"/>
    </source>
</evidence>
<name>A0A1G9G9N4_9BACL</name>
<gene>
    <name evidence="12" type="ORF">SAMN05216216_1164</name>
</gene>
<dbReference type="Pfam" id="PF00664">
    <property type="entry name" value="ABC_membrane"/>
    <property type="match status" value="1"/>
</dbReference>
<dbReference type="PANTHER" id="PTHR43394">
    <property type="entry name" value="ATP-DEPENDENT PERMEASE MDL1, MITOCHONDRIAL"/>
    <property type="match status" value="1"/>
</dbReference>
<dbReference type="GO" id="GO:0015421">
    <property type="term" value="F:ABC-type oligopeptide transporter activity"/>
    <property type="evidence" value="ECO:0007669"/>
    <property type="project" value="TreeGrafter"/>
</dbReference>
<dbReference type="Pfam" id="PF00005">
    <property type="entry name" value="ABC_tran"/>
    <property type="match status" value="1"/>
</dbReference>
<dbReference type="PROSITE" id="PS50929">
    <property type="entry name" value="ABC_TM1F"/>
    <property type="match status" value="1"/>
</dbReference>
<dbReference type="GO" id="GO:0005524">
    <property type="term" value="F:ATP binding"/>
    <property type="evidence" value="ECO:0007669"/>
    <property type="project" value="UniProtKB-KW"/>
</dbReference>
<dbReference type="InterPro" id="IPR039421">
    <property type="entry name" value="Type_1_exporter"/>
</dbReference>
<evidence type="ECO:0000259" key="10">
    <source>
        <dbReference type="PROSITE" id="PS50893"/>
    </source>
</evidence>
<evidence type="ECO:0000256" key="7">
    <source>
        <dbReference type="ARBA" id="ARBA00022989"/>
    </source>
</evidence>
<comment type="subcellular location">
    <subcellularLocation>
        <location evidence="1">Cell membrane</location>
        <topology evidence="1">Multi-pass membrane protein</topology>
    </subcellularLocation>
</comment>
<evidence type="ECO:0000256" key="2">
    <source>
        <dbReference type="ARBA" id="ARBA00022448"/>
    </source>
</evidence>
<dbReference type="Proteomes" id="UP000199008">
    <property type="component" value="Unassembled WGS sequence"/>
</dbReference>
<dbReference type="InterPro" id="IPR003439">
    <property type="entry name" value="ABC_transporter-like_ATP-bd"/>
</dbReference>
<feature type="transmembrane region" description="Helical" evidence="9">
    <location>
        <begin position="294"/>
        <end position="316"/>
    </location>
</feature>
<dbReference type="PANTHER" id="PTHR43394:SF1">
    <property type="entry name" value="ATP-BINDING CASSETTE SUB-FAMILY B MEMBER 10, MITOCHONDRIAL"/>
    <property type="match status" value="1"/>
</dbReference>
<dbReference type="InterPro" id="IPR017871">
    <property type="entry name" value="ABC_transporter-like_CS"/>
</dbReference>
<evidence type="ECO:0000256" key="5">
    <source>
        <dbReference type="ARBA" id="ARBA00022741"/>
    </source>
</evidence>
<evidence type="ECO:0000313" key="12">
    <source>
        <dbReference type="EMBL" id="SDK97275.1"/>
    </source>
</evidence>
<dbReference type="FunFam" id="3.40.50.300:FF:000221">
    <property type="entry name" value="Multidrug ABC transporter ATP-binding protein"/>
    <property type="match status" value="1"/>
</dbReference>
<dbReference type="SMART" id="SM00382">
    <property type="entry name" value="AAA"/>
    <property type="match status" value="1"/>
</dbReference>
<reference evidence="13" key="1">
    <citation type="submission" date="2016-10" db="EMBL/GenBank/DDBJ databases">
        <authorList>
            <person name="Varghese N."/>
            <person name="Submissions S."/>
        </authorList>
    </citation>
    <scope>NUCLEOTIDE SEQUENCE [LARGE SCALE GENOMIC DNA]</scope>
    <source>
        <strain evidence="13">CGMCC 1.8895</strain>
    </source>
</reference>
<dbReference type="EMBL" id="FNFY01000016">
    <property type="protein sequence ID" value="SDK97275.1"/>
    <property type="molecule type" value="Genomic_DNA"/>
</dbReference>